<dbReference type="OrthoDB" id="5373615at2759"/>
<name>A0A9J7NC76_BRAFL</name>
<dbReference type="PROSITE" id="PS51673">
    <property type="entry name" value="SUZ"/>
    <property type="match status" value="1"/>
</dbReference>
<dbReference type="AlphaFoldDB" id="A0A9J7NC76"/>
<evidence type="ECO:0000256" key="3">
    <source>
        <dbReference type="SAM" id="MobiDB-lite"/>
    </source>
</evidence>
<keyword evidence="6" id="KW-1185">Reference proteome</keyword>
<dbReference type="Pfam" id="PF12901">
    <property type="entry name" value="SUZ-C"/>
    <property type="match status" value="1"/>
</dbReference>
<sequence>MAAGNDDVFDSWEDLADSGELERRLEKDMKTKEIKISKKNNNRSPAAPIVLEEDTQRTQYQPQLKILKRPTHSPDTSSPNSTDGKPKAKHKTLAQREAEYAEARLRILGATSAEETQEERPAHLVQQLEELKVEDGVNVVRQPRGPDGSAGFQLQR</sequence>
<organism evidence="6 7">
    <name type="scientific">Branchiostoma floridae</name>
    <name type="common">Florida lancelet</name>
    <name type="synonym">Amphioxus</name>
    <dbReference type="NCBI Taxonomy" id="7739"/>
    <lineage>
        <taxon>Eukaryota</taxon>
        <taxon>Metazoa</taxon>
        <taxon>Chordata</taxon>
        <taxon>Cephalochordata</taxon>
        <taxon>Leptocardii</taxon>
        <taxon>Amphioxiformes</taxon>
        <taxon>Branchiostomatidae</taxon>
        <taxon>Branchiostoma</taxon>
    </lineage>
</organism>
<dbReference type="PANTHER" id="PTHR31796">
    <property type="entry name" value="SUZ DOMAIN-CONTAINING PROTEIN 1"/>
    <property type="match status" value="1"/>
</dbReference>
<feature type="domain" description="SUZ-C" evidence="5">
    <location>
        <begin position="112"/>
        <end position="156"/>
    </location>
</feature>
<evidence type="ECO:0000256" key="1">
    <source>
        <dbReference type="ARBA" id="ARBA00007124"/>
    </source>
</evidence>
<feature type="region of interest" description="Disordered" evidence="3">
    <location>
        <begin position="135"/>
        <end position="156"/>
    </location>
</feature>
<dbReference type="InterPro" id="IPR024642">
    <property type="entry name" value="SUZ-C"/>
</dbReference>
<proteinExistence type="inferred from homology"/>
<protein>
    <recommendedName>
        <fullName evidence="2">SUZ RNA-binding domain-containing</fullName>
    </recommendedName>
</protein>
<comment type="similarity">
    <text evidence="1">Belongs to the SZRD1 family.</text>
</comment>
<dbReference type="KEGG" id="bfo:118430576"/>
<evidence type="ECO:0000259" key="5">
    <source>
        <dbReference type="PROSITE" id="PS51938"/>
    </source>
</evidence>
<dbReference type="GeneID" id="118430576"/>
<feature type="region of interest" description="Disordered" evidence="3">
    <location>
        <begin position="17"/>
        <end position="96"/>
    </location>
</feature>
<evidence type="ECO:0000259" key="4">
    <source>
        <dbReference type="PROSITE" id="PS51673"/>
    </source>
</evidence>
<dbReference type="PANTHER" id="PTHR31796:SF2">
    <property type="entry name" value="SUZ DOMAIN-CONTAINING PROTEIN 1"/>
    <property type="match status" value="1"/>
</dbReference>
<feature type="compositionally biased region" description="Polar residues" evidence="3">
    <location>
        <begin position="73"/>
        <end position="83"/>
    </location>
</feature>
<dbReference type="RefSeq" id="XP_035697426.1">
    <property type="nucleotide sequence ID" value="XM_035841533.1"/>
</dbReference>
<feature type="domain" description="SUZ" evidence="4">
    <location>
        <begin position="43"/>
        <end position="112"/>
    </location>
</feature>
<dbReference type="OMA" id="VADDVCD"/>
<reference evidence="7" key="2">
    <citation type="submission" date="2025-08" db="UniProtKB">
        <authorList>
            <consortium name="RefSeq"/>
        </authorList>
    </citation>
    <scope>IDENTIFICATION</scope>
    <source>
        <strain evidence="7">S238N-H82</strain>
        <tissue evidence="7">Testes</tissue>
    </source>
</reference>
<reference evidence="6" key="1">
    <citation type="journal article" date="2020" name="Nat. Ecol. Evol.">
        <title>Deeply conserved synteny resolves early events in vertebrate evolution.</title>
        <authorList>
            <person name="Simakov O."/>
            <person name="Marletaz F."/>
            <person name="Yue J.X."/>
            <person name="O'Connell B."/>
            <person name="Jenkins J."/>
            <person name="Brandt A."/>
            <person name="Calef R."/>
            <person name="Tung C.H."/>
            <person name="Huang T.K."/>
            <person name="Schmutz J."/>
            <person name="Satoh N."/>
            <person name="Yu J.K."/>
            <person name="Putnam N.H."/>
            <person name="Green R.E."/>
            <person name="Rokhsar D.S."/>
        </authorList>
    </citation>
    <scope>NUCLEOTIDE SEQUENCE [LARGE SCALE GENOMIC DNA]</scope>
    <source>
        <strain evidence="6">S238N-H82</strain>
    </source>
</reference>
<evidence type="ECO:0000313" key="7">
    <source>
        <dbReference type="RefSeq" id="XP_035697426.1"/>
    </source>
</evidence>
<dbReference type="InterPro" id="IPR024771">
    <property type="entry name" value="SUZ"/>
</dbReference>
<dbReference type="PROSITE" id="PS51938">
    <property type="entry name" value="SUZ_C"/>
    <property type="match status" value="1"/>
</dbReference>
<dbReference type="Proteomes" id="UP000001554">
    <property type="component" value="Chromosome 14"/>
</dbReference>
<dbReference type="Pfam" id="PF12752">
    <property type="entry name" value="SUZ"/>
    <property type="match status" value="1"/>
</dbReference>
<evidence type="ECO:0000313" key="6">
    <source>
        <dbReference type="Proteomes" id="UP000001554"/>
    </source>
</evidence>
<feature type="compositionally biased region" description="Basic and acidic residues" evidence="3">
    <location>
        <begin position="20"/>
        <end position="36"/>
    </location>
</feature>
<accession>A0A9J7NC76</accession>
<gene>
    <name evidence="7" type="primary">LOC118430576</name>
</gene>
<dbReference type="InterPro" id="IPR039228">
    <property type="entry name" value="SZRD1"/>
</dbReference>
<evidence type="ECO:0000256" key="2">
    <source>
        <dbReference type="ARBA" id="ARBA00044802"/>
    </source>
</evidence>